<comment type="caution">
    <text evidence="2">The sequence shown here is derived from an EMBL/GenBank/DDBJ whole genome shotgun (WGS) entry which is preliminary data.</text>
</comment>
<accession>A0A5R8QCA0</accession>
<evidence type="ECO:0000313" key="3">
    <source>
        <dbReference type="Proteomes" id="UP000306912"/>
    </source>
</evidence>
<dbReference type="AlphaFoldDB" id="A0A5R8QCA0"/>
<dbReference type="InterPro" id="IPR022496">
    <property type="entry name" value="T6A_TsaB"/>
</dbReference>
<proteinExistence type="predicted"/>
<dbReference type="CDD" id="cd24032">
    <property type="entry name" value="ASKHA_NBD_TsaB"/>
    <property type="match status" value="1"/>
</dbReference>
<keyword evidence="3" id="KW-1185">Reference proteome</keyword>
<dbReference type="Gene3D" id="3.30.420.200">
    <property type="match status" value="1"/>
</dbReference>
<dbReference type="OrthoDB" id="9784166at2"/>
<protein>
    <submittedName>
        <fullName evidence="2">tRNA (Adenosine(37)-N6)-threonylcarbamoyltransferase complex dimerization subunit type 1 TsaB</fullName>
    </submittedName>
</protein>
<name>A0A5R8QCA0_9FIRM</name>
<gene>
    <name evidence="2" type="primary">tsaB</name>
    <name evidence="2" type="ORF">FEZ08_07195</name>
</gene>
<dbReference type="InParanoid" id="A0A5R8QCA0"/>
<dbReference type="InterPro" id="IPR000905">
    <property type="entry name" value="Gcp-like_dom"/>
</dbReference>
<evidence type="ECO:0000313" key="2">
    <source>
        <dbReference type="EMBL" id="TLG73910.1"/>
    </source>
</evidence>
<dbReference type="InterPro" id="IPR043129">
    <property type="entry name" value="ATPase_NBD"/>
</dbReference>
<dbReference type="NCBIfam" id="TIGR03725">
    <property type="entry name" value="T6A_YeaZ"/>
    <property type="match status" value="1"/>
</dbReference>
<dbReference type="GO" id="GO:0016740">
    <property type="term" value="F:transferase activity"/>
    <property type="evidence" value="ECO:0007669"/>
    <property type="project" value="UniProtKB-KW"/>
</dbReference>
<dbReference type="RefSeq" id="WP_138191049.1">
    <property type="nucleotide sequence ID" value="NZ_VBWP01000005.1"/>
</dbReference>
<dbReference type="GO" id="GO:0002949">
    <property type="term" value="P:tRNA threonylcarbamoyladenosine modification"/>
    <property type="evidence" value="ECO:0007669"/>
    <property type="project" value="InterPro"/>
</dbReference>
<sequence length="211" mass="22987">MKRLIINTALSELGIGLELDGVLFSSYGEGSERHSSSAMVVVEQLLKEHDVAAKEIDELVVVDGPGAFTGVRIGITIAKTWSFALRTPVKIVNSLEALAMQAEDGIVMPVLDAKRDMVFAAIYQKDGNKLASVLPEGMYTVLEASGYLQEYKAYSLGEAVSGMEVNQIIEPLRIDLQNVIALAEQRPAVEDIHALVPLYLKKSQAELEAER</sequence>
<dbReference type="Gene3D" id="3.30.420.40">
    <property type="match status" value="1"/>
</dbReference>
<dbReference type="EMBL" id="VBWP01000005">
    <property type="protein sequence ID" value="TLG73910.1"/>
    <property type="molecule type" value="Genomic_DNA"/>
</dbReference>
<organism evidence="2 3">
    <name type="scientific">Culicoidibacter larvae</name>
    <dbReference type="NCBI Taxonomy" id="2579976"/>
    <lineage>
        <taxon>Bacteria</taxon>
        <taxon>Bacillati</taxon>
        <taxon>Bacillota</taxon>
        <taxon>Culicoidibacteria</taxon>
        <taxon>Culicoidibacterales</taxon>
        <taxon>Culicoidibacteraceae</taxon>
        <taxon>Culicoidibacter</taxon>
    </lineage>
</organism>
<feature type="domain" description="Gcp-like" evidence="1">
    <location>
        <begin position="31"/>
        <end position="146"/>
    </location>
</feature>
<reference evidence="2 3" key="1">
    <citation type="submission" date="2019-05" db="EMBL/GenBank/DDBJ databases">
        <title>Culicoidintestinum kansasii gen. nov., sp. nov. from the gastrointestinal tract of the biting midge, Culicoides sonorensis.</title>
        <authorList>
            <person name="Neupane S."/>
            <person name="Ghosh A."/>
            <person name="Gunther S."/>
            <person name="Martin K."/>
            <person name="Zurek L."/>
        </authorList>
    </citation>
    <scope>NUCLEOTIDE SEQUENCE [LARGE SCALE GENOMIC DNA]</scope>
    <source>
        <strain evidence="2 3">CS-1</strain>
    </source>
</reference>
<dbReference type="FunCoup" id="A0A5R8QCA0">
    <property type="interactions" value="294"/>
</dbReference>
<dbReference type="Pfam" id="PF00814">
    <property type="entry name" value="TsaD"/>
    <property type="match status" value="1"/>
</dbReference>
<evidence type="ECO:0000259" key="1">
    <source>
        <dbReference type="Pfam" id="PF00814"/>
    </source>
</evidence>
<dbReference type="Proteomes" id="UP000306912">
    <property type="component" value="Unassembled WGS sequence"/>
</dbReference>
<dbReference type="SUPFAM" id="SSF53067">
    <property type="entry name" value="Actin-like ATPase domain"/>
    <property type="match status" value="1"/>
</dbReference>
<keyword evidence="2" id="KW-0808">Transferase</keyword>